<dbReference type="EMBL" id="CAVNYO010000468">
    <property type="protein sequence ID" value="CAK5283556.1"/>
    <property type="molecule type" value="Genomic_DNA"/>
</dbReference>
<proteinExistence type="predicted"/>
<feature type="signal peptide" evidence="1">
    <location>
        <begin position="1"/>
        <end position="19"/>
    </location>
</feature>
<protein>
    <submittedName>
        <fullName evidence="2">Uncharacterized protein</fullName>
    </submittedName>
</protein>
<organism evidence="2 3">
    <name type="scientific">Mycena citricolor</name>
    <dbReference type="NCBI Taxonomy" id="2018698"/>
    <lineage>
        <taxon>Eukaryota</taxon>
        <taxon>Fungi</taxon>
        <taxon>Dikarya</taxon>
        <taxon>Basidiomycota</taxon>
        <taxon>Agaricomycotina</taxon>
        <taxon>Agaricomycetes</taxon>
        <taxon>Agaricomycetidae</taxon>
        <taxon>Agaricales</taxon>
        <taxon>Marasmiineae</taxon>
        <taxon>Mycenaceae</taxon>
        <taxon>Mycena</taxon>
    </lineage>
</organism>
<sequence length="426" mass="43035">MLSLASLSVLLCTLPLLYAHPHVLKRDLASSGLTGASWIWLPSSTPSSFTSNAPVGSAYFVKPLTTPPGKTAASALITLTADNNFTLWVNGQPVGASDGSKPDSAWQTALQFSAALNASANVVAVMAYNAPDPANPQANPAGVVGAVQVRYTDGTADVIGTDSTWLAMQPGAQASYPPGFPPSGASSATPLAGWAQADQAGTYASNVSPWGNQVSLASPATFSAQNLSASGVSWIYNNATAVTNAPVGFVGFRKTFSTPAGKTAASATVVATADNSFRLFVNGQYAGAPPFDDNAAGSVNQWVYAQRFTAIPLAASSNKFDIIAQNFESQQTPGAGSSAGLIAAILITFTDGSSQVLGTDSTWLASDALAGDPSSFTTSSSTQLKPASVLGAYGISPWGQLSGTSDVLNVALLPANAAAAPGASSA</sequence>
<keyword evidence="3" id="KW-1185">Reference proteome</keyword>
<dbReference type="InterPro" id="IPR016007">
    <property type="entry name" value="Alpha_rhamnosid"/>
</dbReference>
<feature type="chain" id="PRO_5042213372" evidence="1">
    <location>
        <begin position="20"/>
        <end position="426"/>
    </location>
</feature>
<dbReference type="PANTHER" id="PTHR33307:SF6">
    <property type="entry name" value="ALPHA-RHAMNOSIDASE (EUROFUNG)-RELATED"/>
    <property type="match status" value="1"/>
</dbReference>
<reference evidence="2" key="1">
    <citation type="submission" date="2023-11" db="EMBL/GenBank/DDBJ databases">
        <authorList>
            <person name="De Vega J J."/>
            <person name="De Vega J J."/>
        </authorList>
    </citation>
    <scope>NUCLEOTIDE SEQUENCE</scope>
</reference>
<keyword evidence="1" id="KW-0732">Signal</keyword>
<dbReference type="InterPro" id="IPR008979">
    <property type="entry name" value="Galactose-bd-like_sf"/>
</dbReference>
<evidence type="ECO:0000313" key="2">
    <source>
        <dbReference type="EMBL" id="CAK5283556.1"/>
    </source>
</evidence>
<dbReference type="SUPFAM" id="SSF49785">
    <property type="entry name" value="Galactose-binding domain-like"/>
    <property type="match status" value="1"/>
</dbReference>
<feature type="non-terminal residue" evidence="2">
    <location>
        <position position="426"/>
    </location>
</feature>
<accession>A0AAD2K7L7</accession>
<dbReference type="Gene3D" id="2.60.120.260">
    <property type="entry name" value="Galactose-binding domain-like"/>
    <property type="match status" value="2"/>
</dbReference>
<evidence type="ECO:0000256" key="1">
    <source>
        <dbReference type="SAM" id="SignalP"/>
    </source>
</evidence>
<dbReference type="PANTHER" id="PTHR33307">
    <property type="entry name" value="ALPHA-RHAMNOSIDASE (EUROFUNG)"/>
    <property type="match status" value="1"/>
</dbReference>
<dbReference type="AlphaFoldDB" id="A0AAD2K7L7"/>
<name>A0AAD2K7L7_9AGAR</name>
<dbReference type="Proteomes" id="UP001295794">
    <property type="component" value="Unassembled WGS sequence"/>
</dbReference>
<comment type="caution">
    <text evidence="2">The sequence shown here is derived from an EMBL/GenBank/DDBJ whole genome shotgun (WGS) entry which is preliminary data.</text>
</comment>
<gene>
    <name evidence="2" type="ORF">MYCIT1_LOCUS36170</name>
</gene>
<evidence type="ECO:0000313" key="3">
    <source>
        <dbReference type="Proteomes" id="UP001295794"/>
    </source>
</evidence>